<gene>
    <name evidence="14" type="ORF">CB5_LOCUS11643</name>
</gene>
<dbReference type="InterPro" id="IPR053951">
    <property type="entry name" value="K_trans_N"/>
</dbReference>
<keyword evidence="9 11" id="KW-0472">Membrane</keyword>
<feature type="transmembrane region" description="Helical" evidence="11">
    <location>
        <begin position="271"/>
        <end position="293"/>
    </location>
</feature>
<reference evidence="14" key="1">
    <citation type="submission" date="2020-07" db="EMBL/GenBank/DDBJ databases">
        <authorList>
            <person name="Lin J."/>
        </authorList>
    </citation>
    <scope>NUCLEOTIDE SEQUENCE</scope>
</reference>
<evidence type="ECO:0000313" key="14">
    <source>
        <dbReference type="EMBL" id="CAD1828432.1"/>
    </source>
</evidence>
<keyword evidence="7 11" id="KW-1133">Transmembrane helix</keyword>
<feature type="domain" description="K+ potassium transporter C-terminal" evidence="13">
    <location>
        <begin position="550"/>
        <end position="635"/>
    </location>
</feature>
<feature type="region of interest" description="Disordered" evidence="10">
    <location>
        <begin position="1"/>
        <end position="30"/>
    </location>
</feature>
<evidence type="ECO:0000256" key="2">
    <source>
        <dbReference type="ARBA" id="ARBA00008440"/>
    </source>
</evidence>
<keyword evidence="6" id="KW-0630">Potassium</keyword>
<feature type="transmembrane region" description="Helical" evidence="11">
    <location>
        <begin position="443"/>
        <end position="466"/>
    </location>
</feature>
<evidence type="ECO:0000256" key="11">
    <source>
        <dbReference type="SAM" id="Phobius"/>
    </source>
</evidence>
<name>A0A6V7PC25_ANACO</name>
<feature type="domain" description="K+ potassium transporter integral membrane" evidence="12">
    <location>
        <begin position="79"/>
        <end position="331"/>
    </location>
</feature>
<evidence type="ECO:0000256" key="3">
    <source>
        <dbReference type="ARBA" id="ARBA00022448"/>
    </source>
</evidence>
<evidence type="ECO:0000256" key="1">
    <source>
        <dbReference type="ARBA" id="ARBA00004141"/>
    </source>
</evidence>
<feature type="transmembrane region" description="Helical" evidence="11">
    <location>
        <begin position="361"/>
        <end position="381"/>
    </location>
</feature>
<dbReference type="EMBL" id="LR862147">
    <property type="protein sequence ID" value="CAD1828432.1"/>
    <property type="molecule type" value="Genomic_DNA"/>
</dbReference>
<feature type="transmembrane region" description="Helical" evidence="11">
    <location>
        <begin position="247"/>
        <end position="265"/>
    </location>
</feature>
<keyword evidence="8" id="KW-0406">Ion transport</keyword>
<evidence type="ECO:0000256" key="9">
    <source>
        <dbReference type="ARBA" id="ARBA00023136"/>
    </source>
</evidence>
<keyword evidence="5 11" id="KW-0812">Transmembrane</keyword>
<comment type="subcellular location">
    <subcellularLocation>
        <location evidence="1">Membrane</location>
        <topology evidence="1">Multi-pass membrane protein</topology>
    </subcellularLocation>
</comment>
<evidence type="ECO:0008006" key="15">
    <source>
        <dbReference type="Google" id="ProtNLM"/>
    </source>
</evidence>
<feature type="domain" description="K+ potassium transporter integral membrane" evidence="12">
    <location>
        <begin position="332"/>
        <end position="533"/>
    </location>
</feature>
<dbReference type="InterPro" id="IPR053952">
    <property type="entry name" value="K_trans_C"/>
</dbReference>
<evidence type="ECO:0000256" key="4">
    <source>
        <dbReference type="ARBA" id="ARBA00022538"/>
    </source>
</evidence>
<keyword evidence="3" id="KW-0813">Transport</keyword>
<feature type="transmembrane region" description="Helical" evidence="11">
    <location>
        <begin position="499"/>
        <end position="521"/>
    </location>
</feature>
<organism evidence="14">
    <name type="scientific">Ananas comosus var. bracteatus</name>
    <name type="common">red pineapple</name>
    <dbReference type="NCBI Taxonomy" id="296719"/>
    <lineage>
        <taxon>Eukaryota</taxon>
        <taxon>Viridiplantae</taxon>
        <taxon>Streptophyta</taxon>
        <taxon>Embryophyta</taxon>
        <taxon>Tracheophyta</taxon>
        <taxon>Spermatophyta</taxon>
        <taxon>Magnoliopsida</taxon>
        <taxon>Liliopsida</taxon>
        <taxon>Poales</taxon>
        <taxon>Bromeliaceae</taxon>
        <taxon>Bromelioideae</taxon>
        <taxon>Ananas</taxon>
    </lineage>
</organism>
<evidence type="ECO:0000256" key="5">
    <source>
        <dbReference type="ARBA" id="ARBA00022692"/>
    </source>
</evidence>
<dbReference type="InterPro" id="IPR003855">
    <property type="entry name" value="K+_transporter"/>
</dbReference>
<feature type="transmembrane region" description="Helical" evidence="11">
    <location>
        <begin position="473"/>
        <end position="493"/>
    </location>
</feature>
<keyword evidence="4" id="KW-0633">Potassium transport</keyword>
<dbReference type="GO" id="GO:0015079">
    <property type="term" value="F:potassium ion transmembrane transporter activity"/>
    <property type="evidence" value="ECO:0007669"/>
    <property type="project" value="InterPro"/>
</dbReference>
<sequence length="687" mass="76112">MDQKLGDESPSGGGSGSGEAVSKENLLCSPVPEKKLRRNDSLDIEASAVSSSAKHVHHSSKVMDRAGGGGRELGTVAQLAFQSIGVVYGDIGTSPLYVYASTFPDGIQHEDDILGVLSLIIYTLALIPLVKYVFIVLRANDNGDGGTFALYSLICRYAKVGLIPSQQAEDREVSNFRLELPGRRLRRASKLKAALENSASAKYFLLVVTMLGTSMVIGDGILTPCMSVLSAVGGIKEATAAMTEDRIVVISICILVCLFLAQRFGTDKVGYTFAPIITVWFLFIAGIGVYNFVKYDPLVVKAINPKYIVDYFRRNGKTAWISLGGVVLCITVLAYTGQASYLRKNMENVDDTFYKSIPNGLYWPMFVVAILASIIASQAMISGTFSIIQQSLSLGCFPRVKVVHTSTKYQGQVYIPEINYLLMLACVAVTAAFKTTIKIGNAYGIAVVFVMTLTSALLILIMIMIWKSHIVYIILYAAIIGSVELIYLSSVLYKFDEGGYLPLAFAAFLIAVMLTWNYVYCKRYTYELTHKVASGRLEEIVADVNVRRLPGLAFFYSELVQGIPPLFAHYVEHVPALHAVLVFVSVKSLPISKVPPGERFLFCRAAPRGFFVFRCIARYGYKDLRDEREAFDEALVKTLKEFVKEETEEEERGEGSEVEVVEREWRDNGWCICWGRVRWWQGKEVGF</sequence>
<feature type="transmembrane region" description="Helical" evidence="11">
    <location>
        <begin position="418"/>
        <end position="437"/>
    </location>
</feature>
<dbReference type="PANTHER" id="PTHR30540">
    <property type="entry name" value="OSMOTIC STRESS POTASSIUM TRANSPORTER"/>
    <property type="match status" value="1"/>
</dbReference>
<dbReference type="Pfam" id="PF22776">
    <property type="entry name" value="K_trans_C"/>
    <property type="match status" value="1"/>
</dbReference>
<evidence type="ECO:0000259" key="13">
    <source>
        <dbReference type="Pfam" id="PF22776"/>
    </source>
</evidence>
<evidence type="ECO:0000256" key="6">
    <source>
        <dbReference type="ARBA" id="ARBA00022958"/>
    </source>
</evidence>
<evidence type="ECO:0000259" key="12">
    <source>
        <dbReference type="Pfam" id="PF02705"/>
    </source>
</evidence>
<comment type="similarity">
    <text evidence="2">Belongs to the HAK/KUP transporter (TC 2.A.72.3) family.</text>
</comment>
<evidence type="ECO:0000256" key="10">
    <source>
        <dbReference type="SAM" id="MobiDB-lite"/>
    </source>
</evidence>
<dbReference type="GO" id="GO:0016020">
    <property type="term" value="C:membrane"/>
    <property type="evidence" value="ECO:0007669"/>
    <property type="project" value="UniProtKB-SubCell"/>
</dbReference>
<feature type="transmembrane region" description="Helical" evidence="11">
    <location>
        <begin position="113"/>
        <end position="135"/>
    </location>
</feature>
<proteinExistence type="inferred from homology"/>
<feature type="transmembrane region" description="Helical" evidence="11">
    <location>
        <begin position="320"/>
        <end position="341"/>
    </location>
</feature>
<feature type="transmembrane region" description="Helical" evidence="11">
    <location>
        <begin position="203"/>
        <end position="235"/>
    </location>
</feature>
<evidence type="ECO:0000256" key="8">
    <source>
        <dbReference type="ARBA" id="ARBA00023065"/>
    </source>
</evidence>
<evidence type="ECO:0000256" key="7">
    <source>
        <dbReference type="ARBA" id="ARBA00022989"/>
    </source>
</evidence>
<dbReference type="PANTHER" id="PTHR30540:SF87">
    <property type="entry name" value="POTASSIUM TRANSPORTER"/>
    <property type="match status" value="1"/>
</dbReference>
<dbReference type="AlphaFoldDB" id="A0A6V7PC25"/>
<dbReference type="Pfam" id="PF02705">
    <property type="entry name" value="K_trans"/>
    <property type="match status" value="2"/>
</dbReference>
<protein>
    <recommendedName>
        <fullName evidence="15">Potassium transporter</fullName>
    </recommendedName>
</protein>
<accession>A0A6V7PC25</accession>